<keyword evidence="1" id="KW-1133">Transmembrane helix</keyword>
<feature type="transmembrane region" description="Helical" evidence="1">
    <location>
        <begin position="138"/>
        <end position="156"/>
    </location>
</feature>
<comment type="caution">
    <text evidence="2">The sequence shown here is derived from an EMBL/GenBank/DDBJ whole genome shotgun (WGS) entry which is preliminary data.</text>
</comment>
<feature type="transmembrane region" description="Helical" evidence="1">
    <location>
        <begin position="51"/>
        <end position="70"/>
    </location>
</feature>
<keyword evidence="3" id="KW-1185">Reference proteome</keyword>
<organism evidence="2 3">
    <name type="scientific">Paramicrosporidium saccamoebae</name>
    <dbReference type="NCBI Taxonomy" id="1246581"/>
    <lineage>
        <taxon>Eukaryota</taxon>
        <taxon>Fungi</taxon>
        <taxon>Fungi incertae sedis</taxon>
        <taxon>Cryptomycota</taxon>
        <taxon>Cryptomycota incertae sedis</taxon>
        <taxon>Paramicrosporidium</taxon>
    </lineage>
</organism>
<dbReference type="Proteomes" id="UP000240830">
    <property type="component" value="Unassembled WGS sequence"/>
</dbReference>
<evidence type="ECO:0000256" key="1">
    <source>
        <dbReference type="SAM" id="Phobius"/>
    </source>
</evidence>
<evidence type="ECO:0000313" key="3">
    <source>
        <dbReference type="Proteomes" id="UP000240830"/>
    </source>
</evidence>
<keyword evidence="1" id="KW-0812">Transmembrane</keyword>
<proteinExistence type="predicted"/>
<gene>
    <name evidence="2" type="ORF">PSACC_01069</name>
</gene>
<feature type="transmembrane region" description="Helical" evidence="1">
    <location>
        <begin position="21"/>
        <end position="45"/>
    </location>
</feature>
<keyword evidence="1" id="KW-0472">Membrane</keyword>
<name>A0A2H9TMX5_9FUNG</name>
<dbReference type="EMBL" id="MTSL01000077">
    <property type="protein sequence ID" value="PJF19094.1"/>
    <property type="molecule type" value="Genomic_DNA"/>
</dbReference>
<dbReference type="AlphaFoldDB" id="A0A2H9TMX5"/>
<sequence>MVNTNTTYDSYWDALYERLEFVVAYYNQLWCLHICSIFIPTFIPVSRVDRFFYWTPVGLIPLYFLLLAILKRRAASQWKIGTLPNTDNRDETENTLVTGLKKIFYSEAKMAPCIHPFLSTLWRFLGYRVVHELFPRRVVYVYFIVAWLSYVFQAFMSACLCDRSKWVNDLAYNGRRFRAVWLGAHYSTLQDENQNILYYPTIDLYGLVASRNL</sequence>
<reference evidence="2 3" key="1">
    <citation type="submission" date="2016-10" db="EMBL/GenBank/DDBJ databases">
        <title>The genome of Paramicrosporidium saccamoebae is the missing link in understanding Cryptomycota and Microsporidia evolution.</title>
        <authorList>
            <person name="Quandt C.A."/>
            <person name="Beaudet D."/>
            <person name="Corsaro D."/>
            <person name="Michel R."/>
            <person name="Corradi N."/>
            <person name="James T."/>
        </authorList>
    </citation>
    <scope>NUCLEOTIDE SEQUENCE [LARGE SCALE GENOMIC DNA]</scope>
    <source>
        <strain evidence="2 3">KSL3</strain>
    </source>
</reference>
<protein>
    <submittedName>
        <fullName evidence="2">Uncharacterized protein</fullName>
    </submittedName>
</protein>
<evidence type="ECO:0000313" key="2">
    <source>
        <dbReference type="EMBL" id="PJF19094.1"/>
    </source>
</evidence>
<accession>A0A2H9TMX5</accession>